<dbReference type="KEGG" id="mmai:sS8_4564"/>
<evidence type="ECO:0000313" key="1">
    <source>
        <dbReference type="EMBL" id="BBA36494.1"/>
    </source>
</evidence>
<proteinExistence type="predicted"/>
<accession>A0A250KYC4</accession>
<gene>
    <name evidence="1" type="ORF">sS8_4564</name>
</gene>
<reference evidence="1 2" key="1">
    <citation type="submission" date="2016-12" db="EMBL/GenBank/DDBJ databases">
        <title>Genome sequencing of Methylocaldum marinum.</title>
        <authorList>
            <person name="Takeuchi M."/>
            <person name="Kamagata Y."/>
            <person name="Hiraoka S."/>
            <person name="Oshima K."/>
            <person name="Hattori M."/>
            <person name="Iwasaki W."/>
        </authorList>
    </citation>
    <scope>NUCLEOTIDE SEQUENCE [LARGE SCALE GENOMIC DNA]</scope>
    <source>
        <strain evidence="1 2">S8</strain>
    </source>
</reference>
<organism evidence="1 2">
    <name type="scientific">Methylocaldum marinum</name>
    <dbReference type="NCBI Taxonomy" id="1432792"/>
    <lineage>
        <taxon>Bacteria</taxon>
        <taxon>Pseudomonadati</taxon>
        <taxon>Pseudomonadota</taxon>
        <taxon>Gammaproteobacteria</taxon>
        <taxon>Methylococcales</taxon>
        <taxon>Methylococcaceae</taxon>
        <taxon>Methylocaldum</taxon>
    </lineage>
</organism>
<protein>
    <submittedName>
        <fullName evidence="1">Uncharacterized protein</fullName>
    </submittedName>
</protein>
<evidence type="ECO:0000313" key="2">
    <source>
        <dbReference type="Proteomes" id="UP000266313"/>
    </source>
</evidence>
<name>A0A250KYC4_9GAMM</name>
<dbReference type="EMBL" id="AP017928">
    <property type="protein sequence ID" value="BBA36494.1"/>
    <property type="molecule type" value="Genomic_DNA"/>
</dbReference>
<keyword evidence="2" id="KW-1185">Reference proteome</keyword>
<sequence>MVSKNACHGNPRNLAISYSPKGGDVSVCTSAALAVTLSRFRQKKLTLPIMVSASANKAAI</sequence>
<dbReference type="AlphaFoldDB" id="A0A250KYC4"/>
<dbReference type="Proteomes" id="UP000266313">
    <property type="component" value="Chromosome"/>
</dbReference>